<evidence type="ECO:0000313" key="1">
    <source>
        <dbReference type="EMBL" id="MED6233855.1"/>
    </source>
</evidence>
<sequence length="121" mass="13672">MQSDWMESIKFLLFSIAFRPSLPSTPFYCSSVCLGSLSSRNNNLCPSLKFFPASSRFSSRIVLDLSPSTIPYLLVEIVSRMMCSVLHADQSTFFHMVAASPSLLVVNCKQDFQWFSFNSHI</sequence>
<name>A0ABU7A7J3_9TELE</name>
<dbReference type="EMBL" id="JAHUTI010003693">
    <property type="protein sequence ID" value="MED6233855.1"/>
    <property type="molecule type" value="Genomic_DNA"/>
</dbReference>
<protein>
    <submittedName>
        <fullName evidence="1">Uncharacterized protein</fullName>
    </submittedName>
</protein>
<keyword evidence="2" id="KW-1185">Reference proteome</keyword>
<gene>
    <name evidence="1" type="ORF">ATANTOWER_017863</name>
</gene>
<evidence type="ECO:0000313" key="2">
    <source>
        <dbReference type="Proteomes" id="UP001345963"/>
    </source>
</evidence>
<accession>A0ABU7A7J3</accession>
<dbReference type="Proteomes" id="UP001345963">
    <property type="component" value="Unassembled WGS sequence"/>
</dbReference>
<organism evidence="1 2">
    <name type="scientific">Ataeniobius toweri</name>
    <dbReference type="NCBI Taxonomy" id="208326"/>
    <lineage>
        <taxon>Eukaryota</taxon>
        <taxon>Metazoa</taxon>
        <taxon>Chordata</taxon>
        <taxon>Craniata</taxon>
        <taxon>Vertebrata</taxon>
        <taxon>Euteleostomi</taxon>
        <taxon>Actinopterygii</taxon>
        <taxon>Neopterygii</taxon>
        <taxon>Teleostei</taxon>
        <taxon>Neoteleostei</taxon>
        <taxon>Acanthomorphata</taxon>
        <taxon>Ovalentaria</taxon>
        <taxon>Atherinomorphae</taxon>
        <taxon>Cyprinodontiformes</taxon>
        <taxon>Goodeidae</taxon>
        <taxon>Ataeniobius</taxon>
    </lineage>
</organism>
<proteinExistence type="predicted"/>
<reference evidence="1 2" key="1">
    <citation type="submission" date="2021-07" db="EMBL/GenBank/DDBJ databases">
        <authorList>
            <person name="Palmer J.M."/>
        </authorList>
    </citation>
    <scope>NUCLEOTIDE SEQUENCE [LARGE SCALE GENOMIC DNA]</scope>
    <source>
        <strain evidence="1 2">AT_MEX2019</strain>
        <tissue evidence="1">Muscle</tissue>
    </source>
</reference>
<comment type="caution">
    <text evidence="1">The sequence shown here is derived from an EMBL/GenBank/DDBJ whole genome shotgun (WGS) entry which is preliminary data.</text>
</comment>